<accession>A0AAD7XH04</accession>
<dbReference type="AlphaFoldDB" id="A0AAD7XH04"/>
<dbReference type="GO" id="GO:0043041">
    <property type="term" value="P:amino acid activation for nonribosomal peptide biosynthetic process"/>
    <property type="evidence" value="ECO:0007669"/>
    <property type="project" value="TreeGrafter"/>
</dbReference>
<evidence type="ECO:0000313" key="3">
    <source>
        <dbReference type="EMBL" id="KAJ8598978.1"/>
    </source>
</evidence>
<evidence type="ECO:0000256" key="1">
    <source>
        <dbReference type="SAM" id="Phobius"/>
    </source>
</evidence>
<dbReference type="GO" id="GO:0031177">
    <property type="term" value="F:phosphopantetheine binding"/>
    <property type="evidence" value="ECO:0007669"/>
    <property type="project" value="TreeGrafter"/>
</dbReference>
<feature type="transmembrane region" description="Helical" evidence="1">
    <location>
        <begin position="883"/>
        <end position="903"/>
    </location>
</feature>
<name>A0AAD7XH04_9STRA</name>
<feature type="domain" description="AMP-dependent synthetase/ligase" evidence="2">
    <location>
        <begin position="33"/>
        <end position="364"/>
    </location>
</feature>
<gene>
    <name evidence="3" type="ORF">CTAYLR_009261</name>
</gene>
<dbReference type="PANTHER" id="PTHR45527">
    <property type="entry name" value="NONRIBOSOMAL PEPTIDE SYNTHETASE"/>
    <property type="match status" value="1"/>
</dbReference>
<evidence type="ECO:0000313" key="4">
    <source>
        <dbReference type="Proteomes" id="UP001230188"/>
    </source>
</evidence>
<dbReference type="PROSITE" id="PS00455">
    <property type="entry name" value="AMP_BINDING"/>
    <property type="match status" value="1"/>
</dbReference>
<reference evidence="3" key="1">
    <citation type="submission" date="2023-01" db="EMBL/GenBank/DDBJ databases">
        <title>Metagenome sequencing of chrysophaentin producing Chrysophaeum taylorii.</title>
        <authorList>
            <person name="Davison J."/>
            <person name="Bewley C."/>
        </authorList>
    </citation>
    <scope>NUCLEOTIDE SEQUENCE</scope>
    <source>
        <strain evidence="3">NIES-1699</strain>
    </source>
</reference>
<dbReference type="EMBL" id="JAQMWT010000598">
    <property type="protein sequence ID" value="KAJ8598978.1"/>
    <property type="molecule type" value="Genomic_DNA"/>
</dbReference>
<dbReference type="SUPFAM" id="SSF56801">
    <property type="entry name" value="Acetyl-CoA synthetase-like"/>
    <property type="match status" value="1"/>
</dbReference>
<keyword evidence="1" id="KW-0812">Transmembrane</keyword>
<dbReference type="Gene3D" id="3.30.300.30">
    <property type="match status" value="1"/>
</dbReference>
<dbReference type="GO" id="GO:0005737">
    <property type="term" value="C:cytoplasm"/>
    <property type="evidence" value="ECO:0007669"/>
    <property type="project" value="TreeGrafter"/>
</dbReference>
<feature type="transmembrane region" description="Helical" evidence="1">
    <location>
        <begin position="953"/>
        <end position="975"/>
    </location>
</feature>
<keyword evidence="1" id="KW-1133">Transmembrane helix</keyword>
<dbReference type="InterPro" id="IPR042099">
    <property type="entry name" value="ANL_N_sf"/>
</dbReference>
<feature type="transmembrane region" description="Helical" evidence="1">
    <location>
        <begin position="787"/>
        <end position="808"/>
    </location>
</feature>
<dbReference type="GO" id="GO:0044550">
    <property type="term" value="P:secondary metabolite biosynthetic process"/>
    <property type="evidence" value="ECO:0007669"/>
    <property type="project" value="TreeGrafter"/>
</dbReference>
<dbReference type="Gene3D" id="3.40.50.12780">
    <property type="entry name" value="N-terminal domain of ligase-like"/>
    <property type="match status" value="1"/>
</dbReference>
<protein>
    <recommendedName>
        <fullName evidence="2">AMP-dependent synthetase/ligase domain-containing protein</fullName>
    </recommendedName>
</protein>
<dbReference type="InterPro" id="IPR020845">
    <property type="entry name" value="AMP-binding_CS"/>
</dbReference>
<sequence length="1004" mass="108839">MELGVAKETLRLLAYPESALAHDFLFEREKDVSVAVVEDGATWTFSEVVRMAKGISAQLEALVPGGCGVVGLLMERSAVALAAIYGILDWGAAYLPLDGAYSFGRRARMLDDASAGAVVVERGLVWPCDHRAVLSLSAAADDMVVGVVPARRRTAHDAAYVMYTSGSSGAPKGVVVPHGALVARLWWLESEFKLRRLLCKTPYVFGVSEWEVFWPAVAGGQWVLARPGGEADPAYVCRLCRQATHAFFVASALREAVAMARDDNPELAKDIACLDHAIQCGEPLDARLCVEFARIAGPGGPQLSNLYGPTEASMTLWRVPKTLSLADEVLVGRPIANTFVVVLDPETRAPSRVGERGELCFGGILATKYLGDPELTEAKFVDASSLYEPTVLGDRRLYRTGDAATRLPWGDLKVHGRLDRQVKVGGRRLELGEIEAAVREDLGATEAVAVQDATTNRLVAFAVGAPSPLPRTTLVAGAPVAVVALRSLPRLVSGKPDVQDLKRRAAAELAARLETVDATSSSSSSSTRNLASFLDSAYGRALRDSGVDSLGLARFYRQDKERKRLQLVKNAARAWATFGVVLDHWNLDGHALLAADVGRSAPSALCTLLLRSVGNAQSNFLFIAADAHDDAARQAHRGPILGDARDAVAVFLYVAMRWPVANLLCAIFSPHGNDRPPPLWWAWWLPTDACPTVFTSRYSRALLPLGVIDDDWDVVAVHRWYLYFGLLARFFGRVSAKLFPHNTDAERAFILSFAFLCLGVTAPYSMLKTWNVALDPHPAARFAGKMFFWGGVVAWPGLFSVLALYFFLYGVFCSSTLHRAVRPNPRKGLLLALSYSSLCCLWTYLHPFQDAFFHASFKSAWGLAAWPFHAFDKFLARYAAEAAVNLALVALFSTAVLSASPLLDGAPGLSRALDLAASTTLGTYVAHPYVVHLPAYLEFLANLRLKFGEPLRLLLVFALAAAFQLLVGPLFNVLIIRAIQAGNRVVARLAARGAELVQDSLASS</sequence>
<dbReference type="PANTHER" id="PTHR45527:SF1">
    <property type="entry name" value="FATTY ACID SYNTHASE"/>
    <property type="match status" value="1"/>
</dbReference>
<keyword evidence="4" id="KW-1185">Reference proteome</keyword>
<organism evidence="3 4">
    <name type="scientific">Chrysophaeum taylorii</name>
    <dbReference type="NCBI Taxonomy" id="2483200"/>
    <lineage>
        <taxon>Eukaryota</taxon>
        <taxon>Sar</taxon>
        <taxon>Stramenopiles</taxon>
        <taxon>Ochrophyta</taxon>
        <taxon>Pelagophyceae</taxon>
        <taxon>Pelagomonadales</taxon>
        <taxon>Pelagomonadaceae</taxon>
        <taxon>Chrysophaeum</taxon>
    </lineage>
</organism>
<dbReference type="Proteomes" id="UP001230188">
    <property type="component" value="Unassembled WGS sequence"/>
</dbReference>
<dbReference type="Pfam" id="PF00501">
    <property type="entry name" value="AMP-binding"/>
    <property type="match status" value="1"/>
</dbReference>
<proteinExistence type="predicted"/>
<evidence type="ECO:0000259" key="2">
    <source>
        <dbReference type="Pfam" id="PF00501"/>
    </source>
</evidence>
<dbReference type="InterPro" id="IPR000873">
    <property type="entry name" value="AMP-dep_synth/lig_dom"/>
</dbReference>
<feature type="transmembrane region" description="Helical" evidence="1">
    <location>
        <begin position="828"/>
        <end position="845"/>
    </location>
</feature>
<dbReference type="InterPro" id="IPR045851">
    <property type="entry name" value="AMP-bd_C_sf"/>
</dbReference>
<comment type="caution">
    <text evidence="3">The sequence shown here is derived from an EMBL/GenBank/DDBJ whole genome shotgun (WGS) entry which is preliminary data.</text>
</comment>
<feature type="transmembrane region" description="Helical" evidence="1">
    <location>
        <begin position="748"/>
        <end position="767"/>
    </location>
</feature>
<keyword evidence="1" id="KW-0472">Membrane</keyword>